<dbReference type="EMBL" id="CP003283">
    <property type="protein sequence ID" value="AFL97788.1"/>
    <property type="molecule type" value="Genomic_DNA"/>
</dbReference>
<keyword evidence="3" id="KW-1185">Reference proteome</keyword>
<feature type="region of interest" description="Disordered" evidence="1">
    <location>
        <begin position="1"/>
        <end position="31"/>
    </location>
</feature>
<sequence>MAYNNGYSNGWGGNPNPNFNRGYDRGYNNQRQPKNILGLKLDNPRMEGFMLRLGIIQSKEV</sequence>
<reference evidence="2 3" key="1">
    <citation type="submission" date="2012-06" db="EMBL/GenBank/DDBJ databases">
        <title>The complete genome of Ornithobacterium rhinotracheale DSM 15997.</title>
        <authorList>
            <consortium name="US DOE Joint Genome Institute (JGI-PGF)"/>
            <person name="Lucas S."/>
            <person name="Copeland A."/>
            <person name="Lapidus A."/>
            <person name="Goodwin L."/>
            <person name="Pitluck S."/>
            <person name="Peters L."/>
            <person name="Mikhailova N."/>
            <person name="Teshima H."/>
            <person name="Kyrpides N."/>
            <person name="Mavromatis K."/>
            <person name="Pagani I."/>
            <person name="Ivanova N."/>
            <person name="Ovchinnikova G."/>
            <person name="Zeytun A."/>
            <person name="Detter J.C."/>
            <person name="Han C."/>
            <person name="Land M."/>
            <person name="Hauser L."/>
            <person name="Markowitz V."/>
            <person name="Cheng J.-F."/>
            <person name="Hugenholtz P."/>
            <person name="Woyke T."/>
            <person name="Wu D."/>
            <person name="Lang E."/>
            <person name="Kopitz M."/>
            <person name="Brambilla E."/>
            <person name="Klenk H.-P."/>
            <person name="Eisen J.A."/>
        </authorList>
    </citation>
    <scope>NUCLEOTIDE SEQUENCE [LARGE SCALE GENOMIC DNA]</scope>
    <source>
        <strain evidence="3">ATCC 51463 / DSM 15997 / CCUG 23171 / LMG 9086</strain>
    </source>
</reference>
<dbReference type="STRING" id="867902.Ornrh_1630"/>
<organism evidence="2 3">
    <name type="scientific">Ornithobacterium rhinotracheale (strain ATCC 51463 / DSM 15997 / CCUG 23171 / CIP 104009 / LMG 9086)</name>
    <dbReference type="NCBI Taxonomy" id="867902"/>
    <lineage>
        <taxon>Bacteria</taxon>
        <taxon>Pseudomonadati</taxon>
        <taxon>Bacteroidota</taxon>
        <taxon>Flavobacteriia</taxon>
        <taxon>Flavobacteriales</taxon>
        <taxon>Weeksellaceae</taxon>
        <taxon>Ornithobacterium</taxon>
    </lineage>
</organism>
<proteinExistence type="predicted"/>
<evidence type="ECO:0000313" key="2">
    <source>
        <dbReference type="EMBL" id="AFL97788.1"/>
    </source>
</evidence>
<name>I4A1F4_ORNRL</name>
<dbReference type="AlphaFoldDB" id="I4A1F4"/>
<dbReference type="Proteomes" id="UP000006051">
    <property type="component" value="Chromosome"/>
</dbReference>
<evidence type="ECO:0000256" key="1">
    <source>
        <dbReference type="SAM" id="MobiDB-lite"/>
    </source>
</evidence>
<dbReference type="GeneID" id="97259103"/>
<accession>I4A1F4</accession>
<dbReference type="RefSeq" id="WP_014791333.1">
    <property type="nucleotide sequence ID" value="NC_018016.1"/>
</dbReference>
<gene>
    <name evidence="2" type="ordered locus">Ornrh_1630</name>
</gene>
<evidence type="ECO:0000313" key="3">
    <source>
        <dbReference type="Proteomes" id="UP000006051"/>
    </source>
</evidence>
<protein>
    <submittedName>
        <fullName evidence="2">Uncharacterized protein</fullName>
    </submittedName>
</protein>
<dbReference type="KEGG" id="orh:Ornrh_1630"/>
<dbReference type="HOGENOM" id="CLU_2918181_0_0_10"/>
<feature type="compositionally biased region" description="Low complexity" evidence="1">
    <location>
        <begin position="1"/>
        <end position="21"/>
    </location>
</feature>